<dbReference type="GO" id="GO:0046983">
    <property type="term" value="F:protein dimerization activity"/>
    <property type="evidence" value="ECO:0007669"/>
    <property type="project" value="InterPro"/>
</dbReference>
<organism evidence="3 4">
    <name type="scientific">Saponaria officinalis</name>
    <name type="common">Common soapwort</name>
    <name type="synonym">Lychnis saponaria</name>
    <dbReference type="NCBI Taxonomy" id="3572"/>
    <lineage>
        <taxon>Eukaryota</taxon>
        <taxon>Viridiplantae</taxon>
        <taxon>Streptophyta</taxon>
        <taxon>Embryophyta</taxon>
        <taxon>Tracheophyta</taxon>
        <taxon>Spermatophyta</taxon>
        <taxon>Magnoliopsida</taxon>
        <taxon>eudicotyledons</taxon>
        <taxon>Gunneridae</taxon>
        <taxon>Pentapetalae</taxon>
        <taxon>Caryophyllales</taxon>
        <taxon>Caryophyllaceae</taxon>
        <taxon>Caryophylleae</taxon>
        <taxon>Saponaria</taxon>
    </lineage>
</organism>
<comment type="caution">
    <text evidence="3">The sequence shown here is derived from an EMBL/GenBank/DDBJ whole genome shotgun (WGS) entry which is preliminary data.</text>
</comment>
<sequence length="624" mass="71500">MIYPYKTIGGKPRRFNATWFDNHENWLEYSKKKDALFCLPCHLFKPEGLRGGDAFVLEGFSCWNKKDRLVEHVRGVRSAHNIAVESYENLKDEKNSIRNVFSQFSEQDKKDYKIRLEASVICAKYLLCMGLPFLGHNESEELNNRGNYIKLLKVASVFSTDIRKVILRNPGNLQLTSPGIQKDIVNAASLETLKAIFEELGDDLFAILVDESGDASYKEQMAIVLRFVNKEGIVVEHFVGIVHVTDTSAQSLKSAIDELFDEYKLNLSSIRGQGYDGASNMRGEYSGLKTLIQKDNSSAYYIHCFAHQLQLTLVATAKGHVDVVWFFDLVSEVVNVIGSSCKRRDVFRELRAIKIAQAINNGEIETGKGLNQELGIKRPCDTRWGSHYRSLLNFQESFLDVINVLEFIYNDVSNSSHKKNARGLMAYLRSFEFVFILHLMVDVLGITNELSQAVQRAEQDMRDNEWDEFLEKVHQFCYSCDIDVVGMDDNYLNSRFDEVNTELLRCLSCLSPKDGFRAFDLSICHHAFVGLKGLGDLARAMVETRKNIIYPHVYLLLKLALILLVATATVERAFSAMKYIKTKLRNRMCDRFLNDFLVTYIERDIFESISIENIMYRFQNTKSR</sequence>
<name>A0AAW1LI97_SAPOF</name>
<evidence type="ECO:0000259" key="2">
    <source>
        <dbReference type="SMART" id="SM00597"/>
    </source>
</evidence>
<gene>
    <name evidence="3" type="ORF">RND81_04G039800</name>
</gene>
<feature type="domain" description="TTF-type" evidence="2">
    <location>
        <begin position="11"/>
        <end position="100"/>
    </location>
</feature>
<dbReference type="Pfam" id="PF14291">
    <property type="entry name" value="DUF4371"/>
    <property type="match status" value="1"/>
</dbReference>
<keyword evidence="1" id="KW-0812">Transmembrane</keyword>
<proteinExistence type="predicted"/>
<evidence type="ECO:0000313" key="4">
    <source>
        <dbReference type="Proteomes" id="UP001443914"/>
    </source>
</evidence>
<evidence type="ECO:0000256" key="1">
    <source>
        <dbReference type="SAM" id="Phobius"/>
    </source>
</evidence>
<evidence type="ECO:0000313" key="3">
    <source>
        <dbReference type="EMBL" id="KAK9733036.1"/>
    </source>
</evidence>
<dbReference type="InterPro" id="IPR012337">
    <property type="entry name" value="RNaseH-like_sf"/>
</dbReference>
<accession>A0AAW1LI97</accession>
<feature type="transmembrane region" description="Helical" evidence="1">
    <location>
        <begin position="553"/>
        <end position="574"/>
    </location>
</feature>
<dbReference type="InterPro" id="IPR008906">
    <property type="entry name" value="HATC_C_dom"/>
</dbReference>
<dbReference type="Pfam" id="PF05699">
    <property type="entry name" value="Dimer_Tnp_hAT"/>
    <property type="match status" value="1"/>
</dbReference>
<dbReference type="SUPFAM" id="SSF53098">
    <property type="entry name" value="Ribonuclease H-like"/>
    <property type="match status" value="1"/>
</dbReference>
<dbReference type="InterPro" id="IPR025398">
    <property type="entry name" value="DUF4371"/>
</dbReference>
<reference evidence="3" key="1">
    <citation type="submission" date="2024-03" db="EMBL/GenBank/DDBJ databases">
        <title>WGS assembly of Saponaria officinalis var. Norfolk2.</title>
        <authorList>
            <person name="Jenkins J."/>
            <person name="Shu S."/>
            <person name="Grimwood J."/>
            <person name="Barry K."/>
            <person name="Goodstein D."/>
            <person name="Schmutz J."/>
            <person name="Leebens-Mack J."/>
            <person name="Osbourn A."/>
        </authorList>
    </citation>
    <scope>NUCLEOTIDE SEQUENCE [LARGE SCALE GENOMIC DNA]</scope>
    <source>
        <strain evidence="3">JIC</strain>
    </source>
</reference>
<keyword evidence="4" id="KW-1185">Reference proteome</keyword>
<dbReference type="PANTHER" id="PTHR11697">
    <property type="entry name" value="GENERAL TRANSCRIPTION FACTOR 2-RELATED ZINC FINGER PROTEIN"/>
    <property type="match status" value="1"/>
</dbReference>
<dbReference type="AlphaFoldDB" id="A0AAW1LI97"/>
<dbReference type="EMBL" id="JBDFQZ010000004">
    <property type="protein sequence ID" value="KAK9733036.1"/>
    <property type="molecule type" value="Genomic_DNA"/>
</dbReference>
<dbReference type="InterPro" id="IPR006580">
    <property type="entry name" value="Znf_TTF"/>
</dbReference>
<keyword evidence="1" id="KW-0472">Membrane</keyword>
<dbReference type="InterPro" id="IPR055298">
    <property type="entry name" value="AtLOH3-like"/>
</dbReference>
<keyword evidence="1" id="KW-1133">Transmembrane helix</keyword>
<dbReference type="SMART" id="SM00597">
    <property type="entry name" value="ZnF_TTF"/>
    <property type="match status" value="1"/>
</dbReference>
<dbReference type="Proteomes" id="UP001443914">
    <property type="component" value="Unassembled WGS sequence"/>
</dbReference>
<protein>
    <recommendedName>
        <fullName evidence="2">TTF-type domain-containing protein</fullName>
    </recommendedName>
</protein>
<dbReference type="PANTHER" id="PTHR11697:SF230">
    <property type="entry name" value="ZINC FINGER, MYM DOMAIN CONTAINING 1"/>
    <property type="match status" value="1"/>
</dbReference>